<evidence type="ECO:0000313" key="2">
    <source>
        <dbReference type="Proteomes" id="UP000823638"/>
    </source>
</evidence>
<dbReference type="InterPro" id="IPR036249">
    <property type="entry name" value="Thioredoxin-like_sf"/>
</dbReference>
<dbReference type="SUPFAM" id="SSF52833">
    <property type="entry name" value="Thioredoxin-like"/>
    <property type="match status" value="1"/>
</dbReference>
<accession>A0A9D9HQ49</accession>
<evidence type="ECO:0000313" key="1">
    <source>
        <dbReference type="EMBL" id="MBO8457793.1"/>
    </source>
</evidence>
<reference evidence="1" key="1">
    <citation type="submission" date="2020-10" db="EMBL/GenBank/DDBJ databases">
        <authorList>
            <person name="Gilroy R."/>
        </authorList>
    </citation>
    <scope>NUCLEOTIDE SEQUENCE</scope>
    <source>
        <strain evidence="1">10532</strain>
    </source>
</reference>
<dbReference type="EMBL" id="JADIMM010000079">
    <property type="protein sequence ID" value="MBO8457793.1"/>
    <property type="molecule type" value="Genomic_DNA"/>
</dbReference>
<organism evidence="1 2">
    <name type="scientific">Candidatus Gallitreponema excrementavium</name>
    <dbReference type="NCBI Taxonomy" id="2840840"/>
    <lineage>
        <taxon>Bacteria</taxon>
        <taxon>Pseudomonadati</taxon>
        <taxon>Spirochaetota</taxon>
        <taxon>Spirochaetia</taxon>
        <taxon>Spirochaetales</taxon>
        <taxon>Candidatus Gallitreponema</taxon>
    </lineage>
</organism>
<proteinExistence type="predicted"/>
<protein>
    <submittedName>
        <fullName evidence="1">(2Fe-2S) ferredoxin domain-containing protein</fullName>
    </submittedName>
</protein>
<name>A0A9D9HQ49_9SPIR</name>
<dbReference type="Proteomes" id="UP000823638">
    <property type="component" value="Unassembled WGS sequence"/>
</dbReference>
<sequence>MGSSCFSRGNSLIAETLARYLKSNNLEDKVEISGCLCENKCKEGPNIKINGELYSAVTPEAVIDLLNLKISGINNKN</sequence>
<dbReference type="AlphaFoldDB" id="A0A9D9HQ49"/>
<dbReference type="Gene3D" id="3.40.30.10">
    <property type="entry name" value="Glutaredoxin"/>
    <property type="match status" value="1"/>
</dbReference>
<reference evidence="1" key="2">
    <citation type="journal article" date="2021" name="PeerJ">
        <title>Extensive microbial diversity within the chicken gut microbiome revealed by metagenomics and culture.</title>
        <authorList>
            <person name="Gilroy R."/>
            <person name="Ravi A."/>
            <person name="Getino M."/>
            <person name="Pursley I."/>
            <person name="Horton D.L."/>
            <person name="Alikhan N.F."/>
            <person name="Baker D."/>
            <person name="Gharbi K."/>
            <person name="Hall N."/>
            <person name="Watson M."/>
            <person name="Adriaenssens E.M."/>
            <person name="Foster-Nyarko E."/>
            <person name="Jarju S."/>
            <person name="Secka A."/>
            <person name="Antonio M."/>
            <person name="Oren A."/>
            <person name="Chaudhuri R.R."/>
            <person name="La Ragione R."/>
            <person name="Hildebrand F."/>
            <person name="Pallen M.J."/>
        </authorList>
    </citation>
    <scope>NUCLEOTIDE SEQUENCE</scope>
    <source>
        <strain evidence="1">10532</strain>
    </source>
</reference>
<dbReference type="Pfam" id="PF01257">
    <property type="entry name" value="2Fe-2S_thioredx"/>
    <property type="match status" value="1"/>
</dbReference>
<gene>
    <name evidence="1" type="ORF">IAA81_06155</name>
</gene>
<comment type="caution">
    <text evidence="1">The sequence shown here is derived from an EMBL/GenBank/DDBJ whole genome shotgun (WGS) entry which is preliminary data.</text>
</comment>